<dbReference type="AlphaFoldDB" id="A0AA50QAZ3"/>
<sequence>MAILNPLKNIITFAAQLPEAKDLEGHLAKLPFKELASSEYQTAGFVQHPITKQMVSPFEDGFAFVVRYDEKVIPAAAVKAEVANRVAHIEAEEERPVSRKEKSAIKDQVMGEVVRTALARQQLIHAYYVPSSKRLFVVTASERMAQVVMNLLVKVVGSVKTETTHVTDVKHGLTTRLQAFLTTDTQPWEAFGDFEPGDACKLTRKLETKETINYTGLDIASCDELVDKLESGFKVESLRLNWEGLEMTLTQDFHLKSLKWEDSDDQDAEDEHEAWQEDAAMKVYLLDQVYGELLQLVEYKEEQAA</sequence>
<keyword evidence="4" id="KW-0963">Cytoplasm</keyword>
<dbReference type="GO" id="GO:0006310">
    <property type="term" value="P:DNA recombination"/>
    <property type="evidence" value="ECO:0007669"/>
    <property type="project" value="UniProtKB-KW"/>
</dbReference>
<evidence type="ECO:0000256" key="4">
    <source>
        <dbReference type="ARBA" id="ARBA00022490"/>
    </source>
</evidence>
<gene>
    <name evidence="6" type="primary">rdgC</name>
    <name evidence="6" type="ORF">PU634_10600</name>
</gene>
<keyword evidence="5" id="KW-0233">DNA recombination</keyword>
<proteinExistence type="inferred from homology"/>
<evidence type="ECO:0000256" key="3">
    <source>
        <dbReference type="ARBA" id="ARBA00022296"/>
    </source>
</evidence>
<evidence type="ECO:0000256" key="1">
    <source>
        <dbReference type="ARBA" id="ARBA00004453"/>
    </source>
</evidence>
<reference evidence="6 7" key="1">
    <citation type="submission" date="2023-02" db="EMBL/GenBank/DDBJ databases">
        <title>Complete genome sequence of a novel bacterium Oceanimonas sp. NTOU-MSR1 isolated from marine coast sediment.</title>
        <authorList>
            <person name="Yang H.-T."/>
            <person name="Chen Y.-L."/>
            <person name="Ho Y.-N."/>
        </authorList>
    </citation>
    <scope>NUCLEOTIDE SEQUENCE [LARGE SCALE GENOMIC DNA]</scope>
    <source>
        <strain evidence="6 7">NTOU-MSR1</strain>
    </source>
</reference>
<dbReference type="PANTHER" id="PTHR38103">
    <property type="entry name" value="RECOMBINATION-ASSOCIATED PROTEIN RDGC"/>
    <property type="match status" value="1"/>
</dbReference>
<dbReference type="Proteomes" id="UP001223802">
    <property type="component" value="Chromosome"/>
</dbReference>
<dbReference type="Pfam" id="PF04381">
    <property type="entry name" value="RdgC"/>
    <property type="match status" value="1"/>
</dbReference>
<dbReference type="EMBL" id="CP118224">
    <property type="protein sequence ID" value="WMC09566.1"/>
    <property type="molecule type" value="Genomic_DNA"/>
</dbReference>
<keyword evidence="7" id="KW-1185">Reference proteome</keyword>
<evidence type="ECO:0000313" key="7">
    <source>
        <dbReference type="Proteomes" id="UP001223802"/>
    </source>
</evidence>
<protein>
    <recommendedName>
        <fullName evidence="3">Recombination-associated protein RdgC</fullName>
    </recommendedName>
</protein>
<accession>A0AA50QAZ3</accession>
<dbReference type="GO" id="GO:0003690">
    <property type="term" value="F:double-stranded DNA binding"/>
    <property type="evidence" value="ECO:0007669"/>
    <property type="project" value="TreeGrafter"/>
</dbReference>
<evidence type="ECO:0000313" key="6">
    <source>
        <dbReference type="EMBL" id="WMC09566.1"/>
    </source>
</evidence>
<name>A0AA50QAZ3_9GAMM</name>
<dbReference type="RefSeq" id="WP_306760761.1">
    <property type="nucleotide sequence ID" value="NZ_CP118224.1"/>
</dbReference>
<evidence type="ECO:0000256" key="5">
    <source>
        <dbReference type="ARBA" id="ARBA00023172"/>
    </source>
</evidence>
<comment type="similarity">
    <text evidence="2">Belongs to the RdgC family.</text>
</comment>
<organism evidence="6 7">
    <name type="scientific">Oceanimonas pelagia</name>
    <dbReference type="NCBI Taxonomy" id="3028314"/>
    <lineage>
        <taxon>Bacteria</taxon>
        <taxon>Pseudomonadati</taxon>
        <taxon>Pseudomonadota</taxon>
        <taxon>Gammaproteobacteria</taxon>
        <taxon>Aeromonadales</taxon>
        <taxon>Aeromonadaceae</taxon>
        <taxon>Oceanimonas</taxon>
    </lineage>
</organism>
<dbReference type="InterPro" id="IPR007476">
    <property type="entry name" value="RdgC"/>
</dbReference>
<comment type="subcellular location">
    <subcellularLocation>
        <location evidence="1">Cytoplasm</location>
        <location evidence="1">Nucleoid</location>
    </subcellularLocation>
</comment>
<dbReference type="GO" id="GO:0000018">
    <property type="term" value="P:regulation of DNA recombination"/>
    <property type="evidence" value="ECO:0007669"/>
    <property type="project" value="TreeGrafter"/>
</dbReference>
<dbReference type="KEGG" id="ope:PU634_10600"/>
<evidence type="ECO:0000256" key="2">
    <source>
        <dbReference type="ARBA" id="ARBA00008657"/>
    </source>
</evidence>
<dbReference type="GO" id="GO:0043590">
    <property type="term" value="C:bacterial nucleoid"/>
    <property type="evidence" value="ECO:0007669"/>
    <property type="project" value="TreeGrafter"/>
</dbReference>
<dbReference type="PANTHER" id="PTHR38103:SF1">
    <property type="entry name" value="RECOMBINATION-ASSOCIATED PROTEIN RDGC"/>
    <property type="match status" value="1"/>
</dbReference>